<evidence type="ECO:0000313" key="1">
    <source>
        <dbReference type="EMBL" id="QTD48077.1"/>
    </source>
</evidence>
<protein>
    <recommendedName>
        <fullName evidence="3">Esterase/lipase superfamily enzyme</fullName>
    </recommendedName>
</protein>
<sequence>MKKRHEMIESPHMGRKVHLWSYGHWGMPVLVFPSAAGFAHEWDSHGMVDALSWYIDSGKIKLYCPESNVSQSWTNKNGDMAERIHQHKIYEAFILNTLVPWIRFDCQTANIPITTTGTSLGGFYAAVFALKFPEIFRSAVCMSGRYDLTEFTGGFTNGDIYFNNPLAFVPNLEGDALERVRTHTMINLVCGRGAWEEGCIEETIYLGRWLHHKQIPNYIDIWGPESSHEWPWWREQARKHFGRIFG</sequence>
<name>A0A8A4TEV9_SULCO</name>
<proteinExistence type="predicted"/>
<dbReference type="InterPro" id="IPR029058">
    <property type="entry name" value="AB_hydrolase_fold"/>
</dbReference>
<dbReference type="KEGG" id="scor:J3U87_21035"/>
<dbReference type="Pfam" id="PF00756">
    <property type="entry name" value="Esterase"/>
    <property type="match status" value="1"/>
</dbReference>
<dbReference type="AlphaFoldDB" id="A0A8A4TEV9"/>
<organism evidence="1 2">
    <name type="scientific">Sulfidibacter corallicola</name>
    <dbReference type="NCBI Taxonomy" id="2818388"/>
    <lineage>
        <taxon>Bacteria</taxon>
        <taxon>Pseudomonadati</taxon>
        <taxon>Acidobacteriota</taxon>
        <taxon>Holophagae</taxon>
        <taxon>Acanthopleuribacterales</taxon>
        <taxon>Acanthopleuribacteraceae</taxon>
        <taxon>Sulfidibacter</taxon>
    </lineage>
</organism>
<gene>
    <name evidence="1" type="ORF">J3U87_21035</name>
</gene>
<dbReference type="SUPFAM" id="SSF53474">
    <property type="entry name" value="alpha/beta-Hydrolases"/>
    <property type="match status" value="1"/>
</dbReference>
<dbReference type="InterPro" id="IPR000801">
    <property type="entry name" value="Esterase-like"/>
</dbReference>
<evidence type="ECO:0000313" key="2">
    <source>
        <dbReference type="Proteomes" id="UP000663929"/>
    </source>
</evidence>
<evidence type="ECO:0008006" key="3">
    <source>
        <dbReference type="Google" id="ProtNLM"/>
    </source>
</evidence>
<dbReference type="Proteomes" id="UP000663929">
    <property type="component" value="Chromosome"/>
</dbReference>
<dbReference type="RefSeq" id="WP_237377739.1">
    <property type="nucleotide sequence ID" value="NZ_CP071793.1"/>
</dbReference>
<dbReference type="EMBL" id="CP071793">
    <property type="protein sequence ID" value="QTD48077.1"/>
    <property type="molecule type" value="Genomic_DNA"/>
</dbReference>
<accession>A0A8A4TEV9</accession>
<dbReference type="Gene3D" id="3.40.50.1820">
    <property type="entry name" value="alpha/beta hydrolase"/>
    <property type="match status" value="1"/>
</dbReference>
<reference evidence="1" key="1">
    <citation type="submission" date="2021-03" db="EMBL/GenBank/DDBJ databases">
        <title>Acanthopleuribacteraceae sp. M133.</title>
        <authorList>
            <person name="Wang G."/>
        </authorList>
    </citation>
    <scope>NUCLEOTIDE SEQUENCE</scope>
    <source>
        <strain evidence="1">M133</strain>
    </source>
</reference>
<keyword evidence="2" id="KW-1185">Reference proteome</keyword>